<evidence type="ECO:0000313" key="1">
    <source>
        <dbReference type="EMBL" id="EON69797.1"/>
    </source>
</evidence>
<organism evidence="1 2">
    <name type="scientific">Coniosporium apollinis (strain CBS 100218)</name>
    <name type="common">Rock-inhabiting black yeast</name>
    <dbReference type="NCBI Taxonomy" id="1168221"/>
    <lineage>
        <taxon>Eukaryota</taxon>
        <taxon>Fungi</taxon>
        <taxon>Dikarya</taxon>
        <taxon>Ascomycota</taxon>
        <taxon>Pezizomycotina</taxon>
        <taxon>Dothideomycetes</taxon>
        <taxon>Dothideomycetes incertae sedis</taxon>
        <taxon>Coniosporium</taxon>
    </lineage>
</organism>
<dbReference type="GeneID" id="19906371"/>
<protein>
    <submittedName>
        <fullName evidence="1">Uncharacterized protein</fullName>
    </submittedName>
</protein>
<evidence type="ECO:0000313" key="2">
    <source>
        <dbReference type="Proteomes" id="UP000016924"/>
    </source>
</evidence>
<accession>R7Z6J8</accession>
<gene>
    <name evidence="1" type="ORF">W97_09060</name>
</gene>
<proteinExistence type="predicted"/>
<reference evidence="2" key="1">
    <citation type="submission" date="2012-06" db="EMBL/GenBank/DDBJ databases">
        <title>The genome sequence of Coniosporium apollinis CBS 100218.</title>
        <authorList>
            <consortium name="The Broad Institute Genome Sequencing Platform"/>
            <person name="Cuomo C."/>
            <person name="Gorbushina A."/>
            <person name="Noack S."/>
            <person name="Walker B."/>
            <person name="Young S.K."/>
            <person name="Zeng Q."/>
            <person name="Gargeya S."/>
            <person name="Fitzgerald M."/>
            <person name="Haas B."/>
            <person name="Abouelleil A."/>
            <person name="Alvarado L."/>
            <person name="Arachchi H.M."/>
            <person name="Berlin A.M."/>
            <person name="Chapman S.B."/>
            <person name="Goldberg J."/>
            <person name="Griggs A."/>
            <person name="Gujja S."/>
            <person name="Hansen M."/>
            <person name="Howarth C."/>
            <person name="Imamovic A."/>
            <person name="Larimer J."/>
            <person name="McCowan C."/>
            <person name="Montmayeur A."/>
            <person name="Murphy C."/>
            <person name="Neiman D."/>
            <person name="Pearson M."/>
            <person name="Priest M."/>
            <person name="Roberts A."/>
            <person name="Saif S."/>
            <person name="Shea T."/>
            <person name="Sisk P."/>
            <person name="Sykes S."/>
            <person name="Wortman J."/>
            <person name="Nusbaum C."/>
            <person name="Birren B."/>
        </authorList>
    </citation>
    <scope>NUCLEOTIDE SEQUENCE [LARGE SCALE GENOMIC DNA]</scope>
    <source>
        <strain evidence="2">CBS 100218</strain>
    </source>
</reference>
<dbReference type="EMBL" id="JH767630">
    <property type="protein sequence ID" value="EON69797.1"/>
    <property type="molecule type" value="Genomic_DNA"/>
</dbReference>
<sequence>MRHADPRRLKKVSTALYTARDYTRQVLQALSTSKAHIRDAQLVVTSEETVIKQDIAAAFKHTLTFKHAVYEIVVGEEADRRIKLDKDRNRRLEVLTNIIADLQTIQVTIDSEIRSYTQFDADLQLALEPVERVLEAGPNVQAQGSTLFDATLFKRLVLDAVSRAIRDKEKVNEFHVFYSKL</sequence>
<name>R7Z6J8_CONA1</name>
<dbReference type="Proteomes" id="UP000016924">
    <property type="component" value="Unassembled WGS sequence"/>
</dbReference>
<dbReference type="HOGENOM" id="CLU_1488934_0_0_1"/>
<dbReference type="AlphaFoldDB" id="R7Z6J8"/>
<keyword evidence="2" id="KW-1185">Reference proteome</keyword>
<dbReference type="RefSeq" id="XP_007785114.1">
    <property type="nucleotide sequence ID" value="XM_007786924.1"/>
</dbReference>